<feature type="compositionally biased region" description="Basic and acidic residues" evidence="1">
    <location>
        <begin position="103"/>
        <end position="113"/>
    </location>
</feature>
<keyword evidence="3" id="KW-1185">Reference proteome</keyword>
<evidence type="ECO:0000313" key="2">
    <source>
        <dbReference type="EnsemblMetazoa" id="XP_019760639.1"/>
    </source>
</evidence>
<feature type="compositionally biased region" description="Polar residues" evidence="1">
    <location>
        <begin position="127"/>
        <end position="141"/>
    </location>
</feature>
<reference evidence="3" key="1">
    <citation type="journal article" date="2013" name="Genome Biol.">
        <title>Draft genome of the mountain pine beetle, Dendroctonus ponderosae Hopkins, a major forest pest.</title>
        <authorList>
            <person name="Keeling C.I."/>
            <person name="Yuen M.M."/>
            <person name="Liao N.Y."/>
            <person name="Docking T.R."/>
            <person name="Chan S.K."/>
            <person name="Taylor G.A."/>
            <person name="Palmquist D.L."/>
            <person name="Jackman S.D."/>
            <person name="Nguyen A."/>
            <person name="Li M."/>
            <person name="Henderson H."/>
            <person name="Janes J.K."/>
            <person name="Zhao Y."/>
            <person name="Pandoh P."/>
            <person name="Moore R."/>
            <person name="Sperling F.A."/>
            <person name="Huber D.P."/>
            <person name="Birol I."/>
            <person name="Jones S.J."/>
            <person name="Bohlmann J."/>
        </authorList>
    </citation>
    <scope>NUCLEOTIDE SEQUENCE</scope>
</reference>
<dbReference type="Proteomes" id="UP000019118">
    <property type="component" value="Unassembled WGS sequence"/>
</dbReference>
<organism evidence="2 3">
    <name type="scientific">Dendroctonus ponderosae</name>
    <name type="common">Mountain pine beetle</name>
    <dbReference type="NCBI Taxonomy" id="77166"/>
    <lineage>
        <taxon>Eukaryota</taxon>
        <taxon>Metazoa</taxon>
        <taxon>Ecdysozoa</taxon>
        <taxon>Arthropoda</taxon>
        <taxon>Hexapoda</taxon>
        <taxon>Insecta</taxon>
        <taxon>Pterygota</taxon>
        <taxon>Neoptera</taxon>
        <taxon>Endopterygota</taxon>
        <taxon>Coleoptera</taxon>
        <taxon>Polyphaga</taxon>
        <taxon>Cucujiformia</taxon>
        <taxon>Curculionidae</taxon>
        <taxon>Scolytinae</taxon>
        <taxon>Dendroctonus</taxon>
    </lineage>
</organism>
<reference evidence="2" key="2">
    <citation type="submission" date="2024-08" db="UniProtKB">
        <authorList>
            <consortium name="EnsemblMetazoa"/>
        </authorList>
    </citation>
    <scope>IDENTIFICATION</scope>
</reference>
<dbReference type="EnsemblMetazoa" id="XM_019905080.1">
    <property type="protein sequence ID" value="XP_019760639.1"/>
    <property type="gene ID" value="LOC109538041"/>
</dbReference>
<proteinExistence type="predicted"/>
<evidence type="ECO:0000256" key="1">
    <source>
        <dbReference type="SAM" id="MobiDB-lite"/>
    </source>
</evidence>
<sequence>MLFEIPGKKPCQLCQFHLLCGDCVLNSCKMFPKTSRFNKQESHKGSGPSLKQKFPGSPYGKAGLNPCKPKPPIGPKGSCEQTSLIFNSPSSRLSENTFRLKKNHENYGRHSMEPPRGGASRTPKLFKSSTEQLSKQKSQSVGKARKSLPYKNDLETTASPQTSCIPRLKKKLTESVHCPSLLERPRIPHTCYPTTPEDENTSSTFDRYSAQRHPVKQLSKTPQTKASGDISATPAGRNRPLNVSYTVLPRIAKRIRRLGEAGGSKETVNLAVNVPDDIKARPNEALDFSVNFQVKHSSSPIQQPASEEKLIPDLSLSLHNVRSSSYYNIACGAEALSDSEKSAASPNSLRCFSLQELNDCNVVLLLQDQFIDENYDQCMKALDQAVETLQISQADTLLQLTEHMVRLVLNNKSDQRLALLQKMRQLLAGAKGSAGRPEAESLANSAINQLREHFEQKILKMTREKVSNLLAELKTTLLTANEDIEVACNEAVKNLILQLKKPALEPSVL</sequence>
<accession>A0AAR5PHW4</accession>
<feature type="region of interest" description="Disordered" evidence="1">
    <location>
        <begin position="103"/>
        <end position="161"/>
    </location>
</feature>
<name>A0AAR5PHW4_DENPD</name>
<dbReference type="AlphaFoldDB" id="A0AAR5PHW4"/>
<feature type="region of interest" description="Disordered" evidence="1">
    <location>
        <begin position="185"/>
        <end position="237"/>
    </location>
</feature>
<protein>
    <submittedName>
        <fullName evidence="2">Uncharacterized protein</fullName>
    </submittedName>
</protein>
<evidence type="ECO:0000313" key="3">
    <source>
        <dbReference type="Proteomes" id="UP000019118"/>
    </source>
</evidence>